<evidence type="ECO:0000313" key="3">
    <source>
        <dbReference type="EMBL" id="MBA4496546.1"/>
    </source>
</evidence>
<dbReference type="InterPro" id="IPR039422">
    <property type="entry name" value="MarR/SlyA-like"/>
</dbReference>
<keyword evidence="1" id="KW-0238">DNA-binding</keyword>
<organism evidence="3 4">
    <name type="scientific">Paenactinomyces guangxiensis</name>
    <dbReference type="NCBI Taxonomy" id="1490290"/>
    <lineage>
        <taxon>Bacteria</taxon>
        <taxon>Bacillati</taxon>
        <taxon>Bacillota</taxon>
        <taxon>Bacilli</taxon>
        <taxon>Bacillales</taxon>
        <taxon>Thermoactinomycetaceae</taxon>
        <taxon>Paenactinomyces</taxon>
    </lineage>
</organism>
<proteinExistence type="predicted"/>
<dbReference type="RefSeq" id="WP_181755061.1">
    <property type="nucleotide sequence ID" value="NZ_JACEIQ010000046.1"/>
</dbReference>
<dbReference type="PRINTS" id="PR00598">
    <property type="entry name" value="HTHMARR"/>
</dbReference>
<dbReference type="SMART" id="SM00347">
    <property type="entry name" value="HTH_MARR"/>
    <property type="match status" value="1"/>
</dbReference>
<sequence>MAHWDFSNSALPVQLFLSLYKTNIIMVRQLEEKLQPWGLTLGRLCLLVSLRRFNKPMLPSELGDDLAVTRANVSGLLKALEAQGMVRREFDPADRRRILVHMTPAGEKTLEQVWPVYVEAISARFKRLSPEKQALLFQLLEELDGGKE</sequence>
<dbReference type="InterPro" id="IPR036390">
    <property type="entry name" value="WH_DNA-bd_sf"/>
</dbReference>
<dbReference type="InterPro" id="IPR036388">
    <property type="entry name" value="WH-like_DNA-bd_sf"/>
</dbReference>
<dbReference type="PANTHER" id="PTHR33164:SF43">
    <property type="entry name" value="HTH-TYPE TRANSCRIPTIONAL REPRESSOR YETL"/>
    <property type="match status" value="1"/>
</dbReference>
<dbReference type="AlphaFoldDB" id="A0A7W2A9F3"/>
<dbReference type="InterPro" id="IPR000835">
    <property type="entry name" value="HTH_MarR-typ"/>
</dbReference>
<reference evidence="3 4" key="1">
    <citation type="submission" date="2020-07" db="EMBL/GenBank/DDBJ databases">
        <authorList>
            <person name="Feng H."/>
        </authorList>
    </citation>
    <scope>NUCLEOTIDE SEQUENCE [LARGE SCALE GENOMIC DNA]</scope>
    <source>
        <strain evidence="4">s-10</strain>
    </source>
</reference>
<feature type="domain" description="HTH marR-type" evidence="2">
    <location>
        <begin position="12"/>
        <end position="145"/>
    </location>
</feature>
<evidence type="ECO:0000313" key="4">
    <source>
        <dbReference type="Proteomes" id="UP000535491"/>
    </source>
</evidence>
<dbReference type="Pfam" id="PF12802">
    <property type="entry name" value="MarR_2"/>
    <property type="match status" value="1"/>
</dbReference>
<protein>
    <submittedName>
        <fullName evidence="3">MarR family transcriptional regulator</fullName>
    </submittedName>
</protein>
<comment type="caution">
    <text evidence="3">The sequence shown here is derived from an EMBL/GenBank/DDBJ whole genome shotgun (WGS) entry which is preliminary data.</text>
</comment>
<dbReference type="PROSITE" id="PS50995">
    <property type="entry name" value="HTH_MARR_2"/>
    <property type="match status" value="1"/>
</dbReference>
<dbReference type="Proteomes" id="UP000535491">
    <property type="component" value="Unassembled WGS sequence"/>
</dbReference>
<dbReference type="SUPFAM" id="SSF46785">
    <property type="entry name" value="Winged helix' DNA-binding domain"/>
    <property type="match status" value="1"/>
</dbReference>
<dbReference type="PANTHER" id="PTHR33164">
    <property type="entry name" value="TRANSCRIPTIONAL REGULATOR, MARR FAMILY"/>
    <property type="match status" value="1"/>
</dbReference>
<name>A0A7W2A9F3_9BACL</name>
<evidence type="ECO:0000256" key="1">
    <source>
        <dbReference type="ARBA" id="ARBA00023125"/>
    </source>
</evidence>
<dbReference type="EMBL" id="JACEIQ010000046">
    <property type="protein sequence ID" value="MBA4496546.1"/>
    <property type="molecule type" value="Genomic_DNA"/>
</dbReference>
<dbReference type="Gene3D" id="1.10.10.10">
    <property type="entry name" value="Winged helix-like DNA-binding domain superfamily/Winged helix DNA-binding domain"/>
    <property type="match status" value="1"/>
</dbReference>
<dbReference type="GO" id="GO:0003700">
    <property type="term" value="F:DNA-binding transcription factor activity"/>
    <property type="evidence" value="ECO:0007669"/>
    <property type="project" value="InterPro"/>
</dbReference>
<gene>
    <name evidence="3" type="ORF">H1191_20040</name>
</gene>
<evidence type="ECO:0000259" key="2">
    <source>
        <dbReference type="PROSITE" id="PS50995"/>
    </source>
</evidence>
<dbReference type="GO" id="GO:0003677">
    <property type="term" value="F:DNA binding"/>
    <property type="evidence" value="ECO:0007669"/>
    <property type="project" value="UniProtKB-KW"/>
</dbReference>
<dbReference type="GO" id="GO:0006950">
    <property type="term" value="P:response to stress"/>
    <property type="evidence" value="ECO:0007669"/>
    <property type="project" value="TreeGrafter"/>
</dbReference>
<accession>A0A7W2A9F3</accession>
<keyword evidence="4" id="KW-1185">Reference proteome</keyword>